<keyword evidence="4" id="KW-0949">S-adenosyl-L-methionine</keyword>
<dbReference type="InterPro" id="IPR050953">
    <property type="entry name" value="N4_N6_ade-DNA_methylase"/>
</dbReference>
<dbReference type="Gene3D" id="3.40.50.150">
    <property type="entry name" value="Vaccinia Virus protein VP39"/>
    <property type="match status" value="1"/>
</dbReference>
<reference evidence="10" key="1">
    <citation type="journal article" date="2019" name="Int. J. Syst. Evol. Microbiol.">
        <title>The Global Catalogue of Microorganisms (GCM) 10K type strain sequencing project: providing services to taxonomists for standard genome sequencing and annotation.</title>
        <authorList>
            <consortium name="The Broad Institute Genomics Platform"/>
            <consortium name="The Broad Institute Genome Sequencing Center for Infectious Disease"/>
            <person name="Wu L."/>
            <person name="Ma J."/>
        </authorList>
    </citation>
    <scope>NUCLEOTIDE SEQUENCE [LARGE SCALE GENOMIC DNA]</scope>
    <source>
        <strain evidence="10">JCM 18423</strain>
    </source>
</reference>
<evidence type="ECO:0000259" key="8">
    <source>
        <dbReference type="Pfam" id="PF07669"/>
    </source>
</evidence>
<evidence type="ECO:0000256" key="2">
    <source>
        <dbReference type="ARBA" id="ARBA00022603"/>
    </source>
</evidence>
<evidence type="ECO:0000256" key="6">
    <source>
        <dbReference type="ARBA" id="ARBA00023125"/>
    </source>
</evidence>
<evidence type="ECO:0000313" key="10">
    <source>
        <dbReference type="Proteomes" id="UP001500227"/>
    </source>
</evidence>
<dbReference type="InterPro" id="IPR002052">
    <property type="entry name" value="DNA_methylase_N6_adenine_CS"/>
</dbReference>
<gene>
    <name evidence="9" type="ORF">GCM10023337_19350</name>
</gene>
<dbReference type="PROSITE" id="PS00092">
    <property type="entry name" value="N6_MTASE"/>
    <property type="match status" value="1"/>
</dbReference>
<keyword evidence="6" id="KW-0238">DNA-binding</keyword>
<keyword evidence="5" id="KW-0680">Restriction system</keyword>
<dbReference type="Proteomes" id="UP001500227">
    <property type="component" value="Unassembled WGS sequence"/>
</dbReference>
<protein>
    <recommendedName>
        <fullName evidence="1">site-specific DNA-methyltransferase (adenine-specific)</fullName>
        <ecNumber evidence="1">2.1.1.72</ecNumber>
    </recommendedName>
</protein>
<evidence type="ECO:0000256" key="4">
    <source>
        <dbReference type="ARBA" id="ARBA00022691"/>
    </source>
</evidence>
<dbReference type="InterPro" id="IPR011639">
    <property type="entry name" value="MethylTrfase_TaqI-like_dom"/>
</dbReference>
<name>A0ABP9MB49_9BURK</name>
<evidence type="ECO:0000256" key="5">
    <source>
        <dbReference type="ARBA" id="ARBA00022747"/>
    </source>
</evidence>
<dbReference type="EC" id="2.1.1.72" evidence="1"/>
<comment type="catalytic activity">
    <reaction evidence="7">
        <text>a 2'-deoxyadenosine in DNA + S-adenosyl-L-methionine = an N(6)-methyl-2'-deoxyadenosine in DNA + S-adenosyl-L-homocysteine + H(+)</text>
        <dbReference type="Rhea" id="RHEA:15197"/>
        <dbReference type="Rhea" id="RHEA-COMP:12418"/>
        <dbReference type="Rhea" id="RHEA-COMP:12419"/>
        <dbReference type="ChEBI" id="CHEBI:15378"/>
        <dbReference type="ChEBI" id="CHEBI:57856"/>
        <dbReference type="ChEBI" id="CHEBI:59789"/>
        <dbReference type="ChEBI" id="CHEBI:90615"/>
        <dbReference type="ChEBI" id="CHEBI:90616"/>
        <dbReference type="EC" id="2.1.1.72"/>
    </reaction>
</comment>
<evidence type="ECO:0000256" key="7">
    <source>
        <dbReference type="ARBA" id="ARBA00047942"/>
    </source>
</evidence>
<dbReference type="InterPro" id="IPR029063">
    <property type="entry name" value="SAM-dependent_MTases_sf"/>
</dbReference>
<accession>A0ABP9MB49</accession>
<dbReference type="Pfam" id="PF07669">
    <property type="entry name" value="Eco57I"/>
    <property type="match status" value="1"/>
</dbReference>
<dbReference type="GO" id="GO:0008168">
    <property type="term" value="F:methyltransferase activity"/>
    <property type="evidence" value="ECO:0007669"/>
    <property type="project" value="UniProtKB-KW"/>
</dbReference>
<sequence>MSNGLLNKQYNPDVLSCLSNLSNDEVFTPPEIANAMLDLLPAEIWQDSTATFLDPASKSGVFLREIAQRLDKGLTHEIPNKQERLNHIFKKQLFAISITELTGLISRRSVYCSKTANSKYSLCNDFSDDRGNIRYERIEHCWSPGNNRCVYCGANESGYERDDSLENHAYEFIHTDSPERIFNMKFDVIIGNPPYQLSDGGAGASAIPLYHKFVEQAKKMNPRYLSMIIPSRWFAGGKGLDQFRNEMLNDDRIEFLIDFVDAKECFPGVSLGGGVCYFLWNRDYRGDCVVTNVLRGKKDSLIRPLNSHDIFIRNNQSLKIVEKIKKKNKDNIVNIISSRNPFGFSSSDRGRSVKKIGDITLHSSKGKGYVSIDQVNKGEDLINEYKVMFSKVTSEHAGEPDKSGKFRVLSTAKVLPPMHVCTDSYLIAGPFSSNEIANNFLKYLSTKFARFLLLQAVTSINLSKDKFLFVPRLDFNKEWGDDDLYEIFGLSSDDIEHVELIMKEWR</sequence>
<dbReference type="PRINTS" id="PR00507">
    <property type="entry name" value="N12N6MTFRASE"/>
</dbReference>
<dbReference type="SUPFAM" id="SSF53335">
    <property type="entry name" value="S-adenosyl-L-methionine-dependent methyltransferases"/>
    <property type="match status" value="1"/>
</dbReference>
<evidence type="ECO:0000313" key="9">
    <source>
        <dbReference type="EMBL" id="GAA5092284.1"/>
    </source>
</evidence>
<dbReference type="EMBL" id="BAABKD010000011">
    <property type="protein sequence ID" value="GAA5092284.1"/>
    <property type="molecule type" value="Genomic_DNA"/>
</dbReference>
<keyword evidence="3" id="KW-0808">Transferase</keyword>
<feature type="domain" description="Type II methyltransferase M.TaqI-like" evidence="8">
    <location>
        <begin position="91"/>
        <end position="266"/>
    </location>
</feature>
<organism evidence="9 10">
    <name type="scientific">Paenalcaligenes hermetiae</name>
    <dbReference type="NCBI Taxonomy" id="1157987"/>
    <lineage>
        <taxon>Bacteria</taxon>
        <taxon>Pseudomonadati</taxon>
        <taxon>Pseudomonadota</taxon>
        <taxon>Betaproteobacteria</taxon>
        <taxon>Burkholderiales</taxon>
        <taxon>Alcaligenaceae</taxon>
        <taxon>Paenalcaligenes</taxon>
    </lineage>
</organism>
<dbReference type="PANTHER" id="PTHR33841:SF6">
    <property type="entry name" value="TYPE II METHYLTRANSFERASE M.HINDII"/>
    <property type="match status" value="1"/>
</dbReference>
<dbReference type="RefSeq" id="WP_345371421.1">
    <property type="nucleotide sequence ID" value="NZ_BAABKD010000011.1"/>
</dbReference>
<proteinExistence type="predicted"/>
<keyword evidence="10" id="KW-1185">Reference proteome</keyword>
<keyword evidence="2 9" id="KW-0489">Methyltransferase</keyword>
<comment type="caution">
    <text evidence="9">The sequence shown here is derived from an EMBL/GenBank/DDBJ whole genome shotgun (WGS) entry which is preliminary data.</text>
</comment>
<dbReference type="GO" id="GO:0032259">
    <property type="term" value="P:methylation"/>
    <property type="evidence" value="ECO:0007669"/>
    <property type="project" value="UniProtKB-KW"/>
</dbReference>
<dbReference type="PANTHER" id="PTHR33841">
    <property type="entry name" value="DNA METHYLTRANSFERASE YEEA-RELATED"/>
    <property type="match status" value="1"/>
</dbReference>
<evidence type="ECO:0000256" key="3">
    <source>
        <dbReference type="ARBA" id="ARBA00022679"/>
    </source>
</evidence>
<evidence type="ECO:0000256" key="1">
    <source>
        <dbReference type="ARBA" id="ARBA00011900"/>
    </source>
</evidence>